<dbReference type="CDD" id="cd09917">
    <property type="entry name" value="F-box_SF"/>
    <property type="match status" value="1"/>
</dbReference>
<dbReference type="InterPro" id="IPR044508">
    <property type="entry name" value="At5g50450/At1g67340-like"/>
</dbReference>
<dbReference type="PANTHER" id="PTHR46758">
    <property type="entry name" value="MYND DOMAIN-CONTAINING"/>
    <property type="match status" value="1"/>
</dbReference>
<keyword evidence="3" id="KW-0862">Zinc</keyword>
<feature type="domain" description="MYND-type" evidence="5">
    <location>
        <begin position="290"/>
        <end position="332"/>
    </location>
</feature>
<keyword evidence="7" id="KW-1185">Reference proteome</keyword>
<dbReference type="EMBL" id="JACMSC010000020">
    <property type="protein sequence ID" value="KAG6471957.1"/>
    <property type="molecule type" value="Genomic_DNA"/>
</dbReference>
<comment type="caution">
    <text evidence="6">The sequence shown here is derived from an EMBL/GenBank/DDBJ whole genome shotgun (WGS) entry which is preliminary data.</text>
</comment>
<dbReference type="Pfam" id="PF01753">
    <property type="entry name" value="zf-MYND"/>
    <property type="match status" value="1"/>
</dbReference>
<evidence type="ECO:0000256" key="4">
    <source>
        <dbReference type="PROSITE-ProRule" id="PRU00134"/>
    </source>
</evidence>
<dbReference type="InterPro" id="IPR057136">
    <property type="entry name" value="At2g35280_TPR_dom"/>
</dbReference>
<organism evidence="6 7">
    <name type="scientific">Zingiber officinale</name>
    <name type="common">Ginger</name>
    <name type="synonym">Amomum zingiber</name>
    <dbReference type="NCBI Taxonomy" id="94328"/>
    <lineage>
        <taxon>Eukaryota</taxon>
        <taxon>Viridiplantae</taxon>
        <taxon>Streptophyta</taxon>
        <taxon>Embryophyta</taxon>
        <taxon>Tracheophyta</taxon>
        <taxon>Spermatophyta</taxon>
        <taxon>Magnoliopsida</taxon>
        <taxon>Liliopsida</taxon>
        <taxon>Zingiberales</taxon>
        <taxon>Zingiberaceae</taxon>
        <taxon>Zingiber</taxon>
    </lineage>
</organism>
<accession>A0A8J5CBP1</accession>
<sequence length="349" mass="39164">MRTRSGFHFDFESKLRPRKRMRAEVVEETVEKADLFDCLHDDIVIVILSFVSGSAERPSDLLSVMKTCKRMNRLGKSPFVLKKAALESISIGVKNWSQPAHKFLEMCADAGNLEACYLIGMIEFYCLGISNLGGSDGVMFMKKGLRSLIRATKRGHALATYSLAVICFNGGAVRKTGRHLRMGVALCIRAAQLGHVDAMRELGHCYLDGYGVPKNVTKGVQLIRDANARELAAPLNNLSVQSVSASNKQSCHPRKVACDCSPEPHPANRFMAEWFERMKDLGRRVQVCANSNCRRPELRRFEFRRCSTCAFVSYCSRACQVVHWKMDHGVLCTTRTRWLEGLVNAPNRN</sequence>
<proteinExistence type="predicted"/>
<dbReference type="PANTHER" id="PTHR46758:SF2">
    <property type="entry name" value="OJ1485_B09.11 PROTEIN"/>
    <property type="match status" value="1"/>
</dbReference>
<protein>
    <recommendedName>
        <fullName evidence="5">MYND-type domain-containing protein</fullName>
    </recommendedName>
</protein>
<dbReference type="Pfam" id="PF23310">
    <property type="entry name" value="TPR_27"/>
    <property type="match status" value="1"/>
</dbReference>
<evidence type="ECO:0000256" key="2">
    <source>
        <dbReference type="ARBA" id="ARBA00022771"/>
    </source>
</evidence>
<dbReference type="OrthoDB" id="432970at2759"/>
<dbReference type="Proteomes" id="UP000734854">
    <property type="component" value="Unassembled WGS sequence"/>
</dbReference>
<evidence type="ECO:0000313" key="6">
    <source>
        <dbReference type="EMBL" id="KAG6471957.1"/>
    </source>
</evidence>
<keyword evidence="1" id="KW-0479">Metal-binding</keyword>
<gene>
    <name evidence="6" type="ORF">ZIOFF_069410</name>
</gene>
<name>A0A8J5CBP1_ZINOF</name>
<evidence type="ECO:0000256" key="1">
    <source>
        <dbReference type="ARBA" id="ARBA00022723"/>
    </source>
</evidence>
<evidence type="ECO:0000313" key="7">
    <source>
        <dbReference type="Proteomes" id="UP000734854"/>
    </source>
</evidence>
<dbReference type="AlphaFoldDB" id="A0A8J5CBP1"/>
<dbReference type="GO" id="GO:0008270">
    <property type="term" value="F:zinc ion binding"/>
    <property type="evidence" value="ECO:0007669"/>
    <property type="project" value="UniProtKB-KW"/>
</dbReference>
<dbReference type="InterPro" id="IPR002893">
    <property type="entry name" value="Znf_MYND"/>
</dbReference>
<keyword evidence="2 4" id="KW-0863">Zinc-finger</keyword>
<dbReference type="PROSITE" id="PS50865">
    <property type="entry name" value="ZF_MYND_2"/>
    <property type="match status" value="1"/>
</dbReference>
<evidence type="ECO:0000256" key="3">
    <source>
        <dbReference type="ARBA" id="ARBA00022833"/>
    </source>
</evidence>
<reference evidence="6 7" key="1">
    <citation type="submission" date="2020-08" db="EMBL/GenBank/DDBJ databases">
        <title>Plant Genome Project.</title>
        <authorList>
            <person name="Zhang R.-G."/>
        </authorList>
    </citation>
    <scope>NUCLEOTIDE SEQUENCE [LARGE SCALE GENOMIC DNA]</scope>
    <source>
        <tissue evidence="6">Rhizome</tissue>
    </source>
</reference>
<evidence type="ECO:0000259" key="5">
    <source>
        <dbReference type="PROSITE" id="PS50865"/>
    </source>
</evidence>